<reference evidence="3" key="1">
    <citation type="journal article" date="2019" name="Int. J. Syst. Evol. Microbiol.">
        <title>The Global Catalogue of Microorganisms (GCM) 10K type strain sequencing project: providing services to taxonomists for standard genome sequencing and annotation.</title>
        <authorList>
            <consortium name="The Broad Institute Genomics Platform"/>
            <consortium name="The Broad Institute Genome Sequencing Center for Infectious Disease"/>
            <person name="Wu L."/>
            <person name="Ma J."/>
        </authorList>
    </citation>
    <scope>NUCLEOTIDE SEQUENCE [LARGE SCALE GENOMIC DNA]</scope>
    <source>
        <strain evidence="3">CGMCC 4.7349</strain>
    </source>
</reference>
<name>A0ABQ2LZL7_9ACTN</name>
<proteinExistence type="predicted"/>
<dbReference type="EMBL" id="BMNG01000006">
    <property type="protein sequence ID" value="GGO45056.1"/>
    <property type="molecule type" value="Genomic_DNA"/>
</dbReference>
<sequence length="117" mass="12556">MRQLFRAKEVVEDVRRARQAGGRGTALEGPRVQRAATHPVEVVVLPGGPERLEVPERLKVTVTRRGVPEAAHDPIEADGNGYGGSLSHVDTDPWRTLGRKHPLSEGVLGNALGAPTT</sequence>
<comment type="caution">
    <text evidence="2">The sequence shown here is derived from an EMBL/GenBank/DDBJ whole genome shotgun (WGS) entry which is preliminary data.</text>
</comment>
<evidence type="ECO:0000313" key="3">
    <source>
        <dbReference type="Proteomes" id="UP000656881"/>
    </source>
</evidence>
<evidence type="ECO:0000256" key="1">
    <source>
        <dbReference type="SAM" id="MobiDB-lite"/>
    </source>
</evidence>
<accession>A0ABQ2LZL7</accession>
<organism evidence="2 3">
    <name type="scientific">Streptomyces lasiicapitis</name>
    <dbReference type="NCBI Taxonomy" id="1923961"/>
    <lineage>
        <taxon>Bacteria</taxon>
        <taxon>Bacillati</taxon>
        <taxon>Actinomycetota</taxon>
        <taxon>Actinomycetes</taxon>
        <taxon>Kitasatosporales</taxon>
        <taxon>Streptomycetaceae</taxon>
        <taxon>Streptomyces</taxon>
    </lineage>
</organism>
<dbReference type="Proteomes" id="UP000656881">
    <property type="component" value="Unassembled WGS sequence"/>
</dbReference>
<protein>
    <submittedName>
        <fullName evidence="2">Uncharacterized protein</fullName>
    </submittedName>
</protein>
<gene>
    <name evidence="2" type="ORF">GCM10012286_32760</name>
</gene>
<feature type="region of interest" description="Disordered" evidence="1">
    <location>
        <begin position="69"/>
        <end position="117"/>
    </location>
</feature>
<keyword evidence="3" id="KW-1185">Reference proteome</keyword>
<evidence type="ECO:0000313" key="2">
    <source>
        <dbReference type="EMBL" id="GGO45056.1"/>
    </source>
</evidence>